<comment type="caution">
    <text evidence="6">The sequence shown here is derived from an EMBL/GenBank/DDBJ whole genome shotgun (WGS) entry which is preliminary data.</text>
</comment>
<feature type="transmembrane region" description="Helical" evidence="5">
    <location>
        <begin position="425"/>
        <end position="444"/>
    </location>
</feature>
<keyword evidence="3 5" id="KW-1133">Transmembrane helix</keyword>
<proteinExistence type="predicted"/>
<feature type="transmembrane region" description="Helical" evidence="5">
    <location>
        <begin position="346"/>
        <end position="367"/>
    </location>
</feature>
<dbReference type="Gene3D" id="1.20.1740.10">
    <property type="entry name" value="Amino acid/polyamine transporter I"/>
    <property type="match status" value="1"/>
</dbReference>
<protein>
    <submittedName>
        <fullName evidence="6">Amino acid permease-domain-containing protein</fullName>
    </submittedName>
</protein>
<reference evidence="6" key="2">
    <citation type="submission" date="2023-06" db="EMBL/GenBank/DDBJ databases">
        <authorList>
            <consortium name="Lawrence Berkeley National Laboratory"/>
            <person name="Haridas S."/>
            <person name="Hensen N."/>
            <person name="Bonometti L."/>
            <person name="Westerberg I."/>
            <person name="Brannstrom I.O."/>
            <person name="Guillou S."/>
            <person name="Cros-Aarteil S."/>
            <person name="Calhoun S."/>
            <person name="Kuo A."/>
            <person name="Mondo S."/>
            <person name="Pangilinan J."/>
            <person name="Riley R."/>
            <person name="Labutti K."/>
            <person name="Andreopoulos B."/>
            <person name="Lipzen A."/>
            <person name="Chen C."/>
            <person name="Yanf M."/>
            <person name="Daum C."/>
            <person name="Ng V."/>
            <person name="Clum A."/>
            <person name="Steindorff A."/>
            <person name="Ohm R."/>
            <person name="Martin F."/>
            <person name="Silar P."/>
            <person name="Natvig D."/>
            <person name="Lalanne C."/>
            <person name="Gautier V."/>
            <person name="Ament-Velasquez S.L."/>
            <person name="Kruys A."/>
            <person name="Hutchinson M.I."/>
            <person name="Powell A.J."/>
            <person name="Barry K."/>
            <person name="Miller A.N."/>
            <person name="Grigoriev I.V."/>
            <person name="Debuchy R."/>
            <person name="Gladieux P."/>
            <person name="Thoren M.H."/>
            <person name="Johannesson H."/>
        </authorList>
    </citation>
    <scope>NUCLEOTIDE SEQUENCE</scope>
    <source>
        <strain evidence="6">CBS 118394</strain>
    </source>
</reference>
<dbReference type="InterPro" id="IPR050598">
    <property type="entry name" value="AminoAcid_Transporter"/>
</dbReference>
<name>A0AAE0M129_9PEZI</name>
<feature type="transmembrane region" description="Helical" evidence="5">
    <location>
        <begin position="520"/>
        <end position="542"/>
    </location>
</feature>
<reference evidence="6" key="1">
    <citation type="journal article" date="2023" name="Mol. Phylogenet. Evol.">
        <title>Genome-scale phylogeny and comparative genomics of the fungal order Sordariales.</title>
        <authorList>
            <person name="Hensen N."/>
            <person name="Bonometti L."/>
            <person name="Westerberg I."/>
            <person name="Brannstrom I.O."/>
            <person name="Guillou S."/>
            <person name="Cros-Aarteil S."/>
            <person name="Calhoun S."/>
            <person name="Haridas S."/>
            <person name="Kuo A."/>
            <person name="Mondo S."/>
            <person name="Pangilinan J."/>
            <person name="Riley R."/>
            <person name="LaButti K."/>
            <person name="Andreopoulos B."/>
            <person name="Lipzen A."/>
            <person name="Chen C."/>
            <person name="Yan M."/>
            <person name="Daum C."/>
            <person name="Ng V."/>
            <person name="Clum A."/>
            <person name="Steindorff A."/>
            <person name="Ohm R.A."/>
            <person name="Martin F."/>
            <person name="Silar P."/>
            <person name="Natvig D.O."/>
            <person name="Lalanne C."/>
            <person name="Gautier V."/>
            <person name="Ament-Velasquez S.L."/>
            <person name="Kruys A."/>
            <person name="Hutchinson M.I."/>
            <person name="Powell A.J."/>
            <person name="Barry K."/>
            <person name="Miller A.N."/>
            <person name="Grigoriev I.V."/>
            <person name="Debuchy R."/>
            <person name="Gladieux P."/>
            <person name="Hiltunen Thoren M."/>
            <person name="Johannesson H."/>
        </authorList>
    </citation>
    <scope>NUCLEOTIDE SEQUENCE</scope>
    <source>
        <strain evidence="6">CBS 118394</strain>
    </source>
</reference>
<feature type="transmembrane region" description="Helical" evidence="5">
    <location>
        <begin position="554"/>
        <end position="580"/>
    </location>
</feature>
<accession>A0AAE0M129</accession>
<keyword evidence="4 5" id="KW-0472">Membrane</keyword>
<dbReference type="PANTHER" id="PTHR11785:SF382">
    <property type="entry name" value="LOW-AFFINITY METHIONINE PERMEASE"/>
    <property type="match status" value="1"/>
</dbReference>
<dbReference type="AlphaFoldDB" id="A0AAE0M129"/>
<dbReference type="Proteomes" id="UP001283341">
    <property type="component" value="Unassembled WGS sequence"/>
</dbReference>
<dbReference type="PANTHER" id="PTHR11785">
    <property type="entry name" value="AMINO ACID TRANSPORTER"/>
    <property type="match status" value="1"/>
</dbReference>
<sequence length="716" mass="78728">MDELNRTTNPNAIVTDAPEEHFRLNFFDVACLIINRTIGTGIFNAPGTVTGTTQSAGGAILLWFFGIFYALAGMHVYIEFGLNVPRYVIEGIEQSVPRSGGDLHYLQYVYRWLYYKKDTVLYSGCLYGITFIFIGNMANNCINFASRVLQGAHPGVVPDNGHVRGVAMAAAVFACLIHGVSRRGGIWLNNLFALVKVGLLLVIVGTTLAVVGKGIKDADGNVIENVFGQNLDPKIAFQPPLNPNGTTDIKHGEGSANSYAAAFLSIMFAYSGFEQNNYVLGEIARPRRTFPRATVFAVALIATLYMVVNLCFMAVVPAWEQDTDVIALLFFRKTFAFAGPGVAERVFNAFLALSSFGNIIVMTYTAARMKQEIAKQGFLPFAKFFGQNRDVSIGRLVMHLRRTRGWKLGWIAAEQHREATPVGALTLHLASCVLLIFATYRVAPGDAYNLLANLDAYITSAFFGFFLALGIIILRIWGPPATEPAKTKEYREKHHDAGVADDAPVRKTWTEMVNGSVKTWLSWTCAVIYLVGNAFPLIALWIPGTGQFASDGLSWWLVPTIAYVVLGFASVWWLSFLVVAKYREHHQQKSLIYEIRPEFAWADPAGDHDPASEKRQRDGGVIMVHETVLLQWYGGEMDMFDMPAGEHGGDFGPMFGQDHEGFGSTATTATTGARLHRRQQPAAPAAPAPVNEFANTDFDDFGPPPPVAGPTHNTQW</sequence>
<organism evidence="6 7">
    <name type="scientific">Apodospora peruviana</name>
    <dbReference type="NCBI Taxonomy" id="516989"/>
    <lineage>
        <taxon>Eukaryota</taxon>
        <taxon>Fungi</taxon>
        <taxon>Dikarya</taxon>
        <taxon>Ascomycota</taxon>
        <taxon>Pezizomycotina</taxon>
        <taxon>Sordariomycetes</taxon>
        <taxon>Sordariomycetidae</taxon>
        <taxon>Sordariales</taxon>
        <taxon>Lasiosphaeriaceae</taxon>
        <taxon>Apodospora</taxon>
    </lineage>
</organism>
<evidence type="ECO:0000313" key="7">
    <source>
        <dbReference type="Proteomes" id="UP001283341"/>
    </source>
</evidence>
<dbReference type="EMBL" id="JAUEDM010000007">
    <property type="protein sequence ID" value="KAK3314224.1"/>
    <property type="molecule type" value="Genomic_DNA"/>
</dbReference>
<keyword evidence="7" id="KW-1185">Reference proteome</keyword>
<dbReference type="InterPro" id="IPR002293">
    <property type="entry name" value="AA/rel_permease1"/>
</dbReference>
<feature type="transmembrane region" description="Helical" evidence="5">
    <location>
        <begin position="191"/>
        <end position="211"/>
    </location>
</feature>
<evidence type="ECO:0000256" key="4">
    <source>
        <dbReference type="ARBA" id="ARBA00023136"/>
    </source>
</evidence>
<feature type="transmembrane region" description="Helical" evidence="5">
    <location>
        <begin position="256"/>
        <end position="273"/>
    </location>
</feature>
<evidence type="ECO:0000313" key="6">
    <source>
        <dbReference type="EMBL" id="KAK3314224.1"/>
    </source>
</evidence>
<evidence type="ECO:0000256" key="2">
    <source>
        <dbReference type="ARBA" id="ARBA00022692"/>
    </source>
</evidence>
<feature type="transmembrane region" description="Helical" evidence="5">
    <location>
        <begin position="294"/>
        <end position="319"/>
    </location>
</feature>
<evidence type="ECO:0000256" key="3">
    <source>
        <dbReference type="ARBA" id="ARBA00022989"/>
    </source>
</evidence>
<feature type="transmembrane region" description="Helical" evidence="5">
    <location>
        <begin position="120"/>
        <end position="138"/>
    </location>
</feature>
<evidence type="ECO:0000256" key="1">
    <source>
        <dbReference type="ARBA" id="ARBA00004141"/>
    </source>
</evidence>
<gene>
    <name evidence="6" type="ORF">B0H66DRAFT_483347</name>
</gene>
<keyword evidence="2 5" id="KW-0812">Transmembrane</keyword>
<evidence type="ECO:0000256" key="5">
    <source>
        <dbReference type="SAM" id="Phobius"/>
    </source>
</evidence>
<feature type="transmembrane region" description="Helical" evidence="5">
    <location>
        <begin position="161"/>
        <end position="179"/>
    </location>
</feature>
<comment type="subcellular location">
    <subcellularLocation>
        <location evidence="1">Membrane</location>
        <topology evidence="1">Multi-pass membrane protein</topology>
    </subcellularLocation>
</comment>
<dbReference type="GO" id="GO:0015179">
    <property type="term" value="F:L-amino acid transmembrane transporter activity"/>
    <property type="evidence" value="ECO:0007669"/>
    <property type="project" value="TreeGrafter"/>
</dbReference>
<feature type="transmembrane region" description="Helical" evidence="5">
    <location>
        <begin position="60"/>
        <end position="78"/>
    </location>
</feature>
<dbReference type="GO" id="GO:0016020">
    <property type="term" value="C:membrane"/>
    <property type="evidence" value="ECO:0007669"/>
    <property type="project" value="UniProtKB-SubCell"/>
</dbReference>
<dbReference type="Pfam" id="PF13520">
    <property type="entry name" value="AA_permease_2"/>
    <property type="match status" value="1"/>
</dbReference>
<feature type="transmembrane region" description="Helical" evidence="5">
    <location>
        <begin position="456"/>
        <end position="478"/>
    </location>
</feature>